<dbReference type="EMBL" id="JAHRHJ020000008">
    <property type="protein sequence ID" value="KAH9305331.1"/>
    <property type="molecule type" value="Genomic_DNA"/>
</dbReference>
<proteinExistence type="predicted"/>
<dbReference type="AlphaFoldDB" id="A0AA38KIG7"/>
<accession>A0AA38KIG7</accession>
<organism evidence="1 2">
    <name type="scientific">Taxus chinensis</name>
    <name type="common">Chinese yew</name>
    <name type="synonym">Taxus wallichiana var. chinensis</name>
    <dbReference type="NCBI Taxonomy" id="29808"/>
    <lineage>
        <taxon>Eukaryota</taxon>
        <taxon>Viridiplantae</taxon>
        <taxon>Streptophyta</taxon>
        <taxon>Embryophyta</taxon>
        <taxon>Tracheophyta</taxon>
        <taxon>Spermatophyta</taxon>
        <taxon>Pinopsida</taxon>
        <taxon>Pinidae</taxon>
        <taxon>Conifers II</taxon>
        <taxon>Cupressales</taxon>
        <taxon>Taxaceae</taxon>
        <taxon>Taxus</taxon>
    </lineage>
</organism>
<name>A0AA38KIG7_TAXCH</name>
<comment type="caution">
    <text evidence="1">The sequence shown here is derived from an EMBL/GenBank/DDBJ whole genome shotgun (WGS) entry which is preliminary data.</text>
</comment>
<gene>
    <name evidence="1" type="ORF">KI387_009735</name>
</gene>
<sequence>VCNSSRNGCLFNPRSCGGKCLTSVRQEQLLVKRFAWLLLLPPGEGRRGLVISVYSMLLLNLITRRSVSIQLSLIT</sequence>
<reference evidence="1 2" key="1">
    <citation type="journal article" date="2021" name="Nat. Plants">
        <title>The Taxus genome provides insights into paclitaxel biosynthesis.</title>
        <authorList>
            <person name="Xiong X."/>
            <person name="Gou J."/>
            <person name="Liao Q."/>
            <person name="Li Y."/>
            <person name="Zhou Q."/>
            <person name="Bi G."/>
            <person name="Li C."/>
            <person name="Du R."/>
            <person name="Wang X."/>
            <person name="Sun T."/>
            <person name="Guo L."/>
            <person name="Liang H."/>
            <person name="Lu P."/>
            <person name="Wu Y."/>
            <person name="Zhang Z."/>
            <person name="Ro D.K."/>
            <person name="Shang Y."/>
            <person name="Huang S."/>
            <person name="Yan J."/>
        </authorList>
    </citation>
    <scope>NUCLEOTIDE SEQUENCE [LARGE SCALE GENOMIC DNA]</scope>
    <source>
        <strain evidence="1">Ta-2019</strain>
    </source>
</reference>
<keyword evidence="2" id="KW-1185">Reference proteome</keyword>
<evidence type="ECO:0000313" key="2">
    <source>
        <dbReference type="Proteomes" id="UP000824469"/>
    </source>
</evidence>
<protein>
    <submittedName>
        <fullName evidence="1">Uncharacterized protein</fullName>
    </submittedName>
</protein>
<dbReference type="Proteomes" id="UP000824469">
    <property type="component" value="Unassembled WGS sequence"/>
</dbReference>
<feature type="non-terminal residue" evidence="1">
    <location>
        <position position="1"/>
    </location>
</feature>
<evidence type="ECO:0000313" key="1">
    <source>
        <dbReference type="EMBL" id="KAH9305331.1"/>
    </source>
</evidence>
<feature type="non-terminal residue" evidence="1">
    <location>
        <position position="75"/>
    </location>
</feature>